<reference evidence="6" key="1">
    <citation type="submission" date="2016-04" db="EMBL/GenBank/DDBJ databases">
        <authorList>
            <person name="Evans L.H."/>
            <person name="Alamgir A."/>
            <person name="Owens N."/>
            <person name="Weber N.D."/>
            <person name="Virtaneva K."/>
            <person name="Barbian K."/>
            <person name="Babar A."/>
            <person name="Rosenke K."/>
        </authorList>
    </citation>
    <scope>NUCLEOTIDE SEQUENCE</scope>
    <source>
        <strain evidence="6">86</strain>
    </source>
</reference>
<dbReference type="SUPFAM" id="SSF46785">
    <property type="entry name" value="Winged helix' DNA-binding domain"/>
    <property type="match status" value="1"/>
</dbReference>
<dbReference type="InterPro" id="IPR036388">
    <property type="entry name" value="WH-like_DNA-bd_sf"/>
</dbReference>
<protein>
    <submittedName>
        <fullName evidence="6">Transcriptional regulator, Crp/Fnr family</fullName>
    </submittedName>
</protein>
<dbReference type="SUPFAM" id="SSF51206">
    <property type="entry name" value="cAMP-binding domain-like"/>
    <property type="match status" value="1"/>
</dbReference>
<evidence type="ECO:0000259" key="5">
    <source>
        <dbReference type="PROSITE" id="PS51063"/>
    </source>
</evidence>
<dbReference type="InterPro" id="IPR036390">
    <property type="entry name" value="WH_DNA-bd_sf"/>
</dbReference>
<keyword evidence="3" id="KW-0804">Transcription</keyword>
<dbReference type="Pfam" id="PF00027">
    <property type="entry name" value="cNMP_binding"/>
    <property type="match status" value="1"/>
</dbReference>
<name>A0A212KJ43_9PROT</name>
<feature type="domain" description="HTH crp-type" evidence="5">
    <location>
        <begin position="150"/>
        <end position="223"/>
    </location>
</feature>
<dbReference type="GO" id="GO:0003700">
    <property type="term" value="F:DNA-binding transcription factor activity"/>
    <property type="evidence" value="ECO:0007669"/>
    <property type="project" value="TreeGrafter"/>
</dbReference>
<dbReference type="Gene3D" id="1.10.10.10">
    <property type="entry name" value="Winged helix-like DNA-binding domain superfamily/Winged helix DNA-binding domain"/>
    <property type="match status" value="1"/>
</dbReference>
<accession>A0A212KJ43</accession>
<dbReference type="Pfam" id="PF13545">
    <property type="entry name" value="HTH_Crp_2"/>
    <property type="match status" value="1"/>
</dbReference>
<dbReference type="EMBL" id="FLUO01000002">
    <property type="protein sequence ID" value="SBW11756.1"/>
    <property type="molecule type" value="Genomic_DNA"/>
</dbReference>
<keyword evidence="1" id="KW-0805">Transcription regulation</keyword>
<evidence type="ECO:0000256" key="3">
    <source>
        <dbReference type="ARBA" id="ARBA00023163"/>
    </source>
</evidence>
<evidence type="ECO:0000256" key="1">
    <source>
        <dbReference type="ARBA" id="ARBA00023015"/>
    </source>
</evidence>
<feature type="domain" description="Cyclic nucleotide-binding" evidence="4">
    <location>
        <begin position="16"/>
        <end position="99"/>
    </location>
</feature>
<dbReference type="PANTHER" id="PTHR24567:SF28">
    <property type="entry name" value="LISTERIOLYSIN REGULATORY PROTEIN"/>
    <property type="match status" value="1"/>
</dbReference>
<sequence length="232" mass="25202">MPTTRLDRAVIRDLPMFASLSPDELDAALAHAAARRLAPGETAFRQGDPADAFFVLLHGRLKVTQTSPDGQQVVVRHVNPGELFGIARAVRRPDFPGTAEALTDSVAIAWPAAEWDAMVARCPGLAVDALATVGQRLQDAHTRIRELATEAVERRVAHALLRLVRQAGRKTDEGILIDFPVSRQDIAEMTGATLHTVSRLMAAWEAKGLIASGRKRVTVRDPHALFMLAEGE</sequence>
<keyword evidence="2" id="KW-0238">DNA-binding</keyword>
<dbReference type="InterPro" id="IPR012318">
    <property type="entry name" value="HTH_CRP"/>
</dbReference>
<dbReference type="PROSITE" id="PS50042">
    <property type="entry name" value="CNMP_BINDING_3"/>
    <property type="match status" value="1"/>
</dbReference>
<dbReference type="InterPro" id="IPR014710">
    <property type="entry name" value="RmlC-like_jellyroll"/>
</dbReference>
<dbReference type="SMART" id="SM00419">
    <property type="entry name" value="HTH_CRP"/>
    <property type="match status" value="1"/>
</dbReference>
<dbReference type="GO" id="GO:0003677">
    <property type="term" value="F:DNA binding"/>
    <property type="evidence" value="ECO:0007669"/>
    <property type="project" value="UniProtKB-KW"/>
</dbReference>
<dbReference type="SMART" id="SM00100">
    <property type="entry name" value="cNMP"/>
    <property type="match status" value="1"/>
</dbReference>
<gene>
    <name evidence="6" type="ORF">KL86APRO_20296</name>
</gene>
<dbReference type="InterPro" id="IPR000595">
    <property type="entry name" value="cNMP-bd_dom"/>
</dbReference>
<dbReference type="InterPro" id="IPR050397">
    <property type="entry name" value="Env_Response_Regulators"/>
</dbReference>
<dbReference type="CDD" id="cd00038">
    <property type="entry name" value="CAP_ED"/>
    <property type="match status" value="1"/>
</dbReference>
<organism evidence="6">
    <name type="scientific">uncultured Alphaproteobacteria bacterium</name>
    <dbReference type="NCBI Taxonomy" id="91750"/>
    <lineage>
        <taxon>Bacteria</taxon>
        <taxon>Pseudomonadati</taxon>
        <taxon>Pseudomonadota</taxon>
        <taxon>Alphaproteobacteria</taxon>
        <taxon>environmental samples</taxon>
    </lineage>
</organism>
<dbReference type="PRINTS" id="PR00034">
    <property type="entry name" value="HTHCRP"/>
</dbReference>
<dbReference type="PROSITE" id="PS51063">
    <property type="entry name" value="HTH_CRP_2"/>
    <property type="match status" value="1"/>
</dbReference>
<dbReference type="PANTHER" id="PTHR24567">
    <property type="entry name" value="CRP FAMILY TRANSCRIPTIONAL REGULATORY PROTEIN"/>
    <property type="match status" value="1"/>
</dbReference>
<dbReference type="AlphaFoldDB" id="A0A212KJ43"/>
<evidence type="ECO:0000259" key="4">
    <source>
        <dbReference type="PROSITE" id="PS50042"/>
    </source>
</evidence>
<evidence type="ECO:0000256" key="2">
    <source>
        <dbReference type="ARBA" id="ARBA00023125"/>
    </source>
</evidence>
<dbReference type="InterPro" id="IPR018490">
    <property type="entry name" value="cNMP-bd_dom_sf"/>
</dbReference>
<dbReference type="Gene3D" id="2.60.120.10">
    <property type="entry name" value="Jelly Rolls"/>
    <property type="match status" value="1"/>
</dbReference>
<dbReference type="CDD" id="cd00092">
    <property type="entry name" value="HTH_CRP"/>
    <property type="match status" value="1"/>
</dbReference>
<proteinExistence type="predicted"/>
<evidence type="ECO:0000313" key="6">
    <source>
        <dbReference type="EMBL" id="SBW11756.1"/>
    </source>
</evidence>
<dbReference type="GO" id="GO:0005829">
    <property type="term" value="C:cytosol"/>
    <property type="evidence" value="ECO:0007669"/>
    <property type="project" value="TreeGrafter"/>
</dbReference>